<name>A0A3G3IMS2_9GAMM</name>
<protein>
    <submittedName>
        <fullName evidence="1">Uncharacterized protein</fullName>
    </submittedName>
</protein>
<evidence type="ECO:0000313" key="1">
    <source>
        <dbReference type="EMBL" id="AYQ57028.1"/>
    </source>
</evidence>
<dbReference type="EMBL" id="CP024634">
    <property type="protein sequence ID" value="AYQ57028.1"/>
    <property type="molecule type" value="Genomic_DNA"/>
</dbReference>
<sequence length="69" mass="7868">MKAKIQDEKIVGVNDYVCFKADCEICGKIIDINWTEWNNSIKEITIQSGGSDPQYQEIQVILASDCWID</sequence>
<dbReference type="Proteomes" id="UP000278334">
    <property type="component" value="Chromosome"/>
</dbReference>
<gene>
    <name evidence="1" type="ORF">MS2017_1338</name>
</gene>
<reference evidence="1 2" key="1">
    <citation type="submission" date="2017-11" db="EMBL/GenBank/DDBJ databases">
        <title>Genome sequence of the bacterial symbiont EPR9N from a vent mussel Bathymodiolus thermophilus.</title>
        <authorList>
            <person name="Won Y.-J."/>
        </authorList>
    </citation>
    <scope>NUCLEOTIDE SEQUENCE [LARGE SCALE GENOMIC DNA]</scope>
    <source>
        <strain evidence="1 2">EPR9N</strain>
    </source>
</reference>
<proteinExistence type="predicted"/>
<evidence type="ECO:0000313" key="2">
    <source>
        <dbReference type="Proteomes" id="UP000278334"/>
    </source>
</evidence>
<dbReference type="RefSeq" id="WP_122951695.1">
    <property type="nucleotide sequence ID" value="NZ_CP024634.1"/>
</dbReference>
<dbReference type="AlphaFoldDB" id="A0A3G3IMS2"/>
<dbReference type="KEGG" id="bthg:MS2017_1338"/>
<accession>A0A3G3IMS2</accession>
<organism evidence="1 2">
    <name type="scientific">Bathymodiolus thermophilus thioautotrophic gill symbiont</name>
    <dbReference type="NCBI Taxonomy" id="2360"/>
    <lineage>
        <taxon>Bacteria</taxon>
        <taxon>Pseudomonadati</taxon>
        <taxon>Pseudomonadota</taxon>
        <taxon>Gammaproteobacteria</taxon>
        <taxon>sulfur-oxidizing symbionts</taxon>
    </lineage>
</organism>